<dbReference type="EMBL" id="CM010719">
    <property type="protein sequence ID" value="RZC61207.1"/>
    <property type="molecule type" value="Genomic_DNA"/>
</dbReference>
<dbReference type="Gramene" id="RZC61207">
    <property type="protein sequence ID" value="RZC61207"/>
    <property type="gene ID" value="C5167_022972"/>
</dbReference>
<proteinExistence type="predicted"/>
<feature type="non-terminal residue" evidence="1">
    <location>
        <position position="1"/>
    </location>
</feature>
<name>A0A4Y7JKC0_PAPSO</name>
<organism evidence="1 2">
    <name type="scientific">Papaver somniferum</name>
    <name type="common">Opium poppy</name>
    <dbReference type="NCBI Taxonomy" id="3469"/>
    <lineage>
        <taxon>Eukaryota</taxon>
        <taxon>Viridiplantae</taxon>
        <taxon>Streptophyta</taxon>
        <taxon>Embryophyta</taxon>
        <taxon>Tracheophyta</taxon>
        <taxon>Spermatophyta</taxon>
        <taxon>Magnoliopsida</taxon>
        <taxon>Ranunculales</taxon>
        <taxon>Papaveraceae</taxon>
        <taxon>Papaveroideae</taxon>
        <taxon>Papaver</taxon>
    </lineage>
</organism>
<dbReference type="AlphaFoldDB" id="A0A4Y7JKC0"/>
<accession>A0A4Y7JKC0</accession>
<gene>
    <name evidence="1" type="ORF">C5167_022972</name>
</gene>
<reference evidence="1 2" key="1">
    <citation type="journal article" date="2018" name="Science">
        <title>The opium poppy genome and morphinan production.</title>
        <authorList>
            <person name="Guo L."/>
            <person name="Winzer T."/>
            <person name="Yang X."/>
            <person name="Li Y."/>
            <person name="Ning Z."/>
            <person name="He Z."/>
            <person name="Teodor R."/>
            <person name="Lu Y."/>
            <person name="Bowser T.A."/>
            <person name="Graham I.A."/>
            <person name="Ye K."/>
        </authorList>
    </citation>
    <scope>NUCLEOTIDE SEQUENCE [LARGE SCALE GENOMIC DNA]</scope>
    <source>
        <strain evidence="2">cv. HN1</strain>
        <tissue evidence="1">Leaves</tissue>
    </source>
</reference>
<keyword evidence="2" id="KW-1185">Reference proteome</keyword>
<sequence>VTDLGYVLLFLTKFLPSRFSNSFFPDIRCDYGLRLASAILLRSVECYPVKISWSCVHLRSVEAASHTFVFEFCKDIALKGWMENDEEGTDFSNYGVLVKLYTMINYFGSKIGNVSVPDPPSYYNEYSFEFLLGYQALRIITYYSTLPPGSNNNCEGGSNNNCGEGSTLAALPVS</sequence>
<evidence type="ECO:0000313" key="1">
    <source>
        <dbReference type="EMBL" id="RZC61207.1"/>
    </source>
</evidence>
<protein>
    <submittedName>
        <fullName evidence="1">Uncharacterized protein</fullName>
    </submittedName>
</protein>
<evidence type="ECO:0000313" key="2">
    <source>
        <dbReference type="Proteomes" id="UP000316621"/>
    </source>
</evidence>
<dbReference type="Proteomes" id="UP000316621">
    <property type="component" value="Chromosome 5"/>
</dbReference>